<feature type="transmembrane region" description="Helical" evidence="1">
    <location>
        <begin position="35"/>
        <end position="57"/>
    </location>
</feature>
<protein>
    <recommendedName>
        <fullName evidence="4">3TM holin</fullName>
    </recommendedName>
</protein>
<reference evidence="2 3" key="1">
    <citation type="submission" date="2024-02" db="EMBL/GenBank/DDBJ databases">
        <title>Draft genome sequence of Collimonas sp. strain H4R21, an effective mineral-weathering bacterial strain isolated from the beech rhizosphere.</title>
        <authorList>
            <person name="Morin E."/>
            <person name="Uroz S."/>
            <person name="Leveau J.H.J."/>
            <person name="Kumar R."/>
            <person name="Rey M.W."/>
            <person name="Pham J."/>
        </authorList>
    </citation>
    <scope>NUCLEOTIDE SEQUENCE [LARGE SCALE GENOMIC DNA]</scope>
    <source>
        <strain evidence="2 3">H4R21</strain>
    </source>
</reference>
<organism evidence="2 3">
    <name type="scientific">Collimonas rhizosphaerae</name>
    <dbReference type="NCBI Taxonomy" id="3126357"/>
    <lineage>
        <taxon>Bacteria</taxon>
        <taxon>Pseudomonadati</taxon>
        <taxon>Pseudomonadota</taxon>
        <taxon>Betaproteobacteria</taxon>
        <taxon>Burkholderiales</taxon>
        <taxon>Oxalobacteraceae</taxon>
        <taxon>Collimonas</taxon>
    </lineage>
</organism>
<evidence type="ECO:0000256" key="1">
    <source>
        <dbReference type="SAM" id="Phobius"/>
    </source>
</evidence>
<comment type="caution">
    <text evidence="2">The sequence shown here is derived from an EMBL/GenBank/DDBJ whole genome shotgun (WGS) entry which is preliminary data.</text>
</comment>
<dbReference type="RefSeq" id="WP_342830177.1">
    <property type="nucleotide sequence ID" value="NZ_JBANDC010000010.1"/>
</dbReference>
<accession>A0ABU9PXV3</accession>
<proteinExistence type="predicted"/>
<gene>
    <name evidence="2" type="ORF">V8G57_15735</name>
</gene>
<dbReference type="EMBL" id="JBANDC010000010">
    <property type="protein sequence ID" value="MEM4988845.1"/>
    <property type="molecule type" value="Genomic_DNA"/>
</dbReference>
<keyword evidence="1" id="KW-0472">Membrane</keyword>
<keyword evidence="3" id="KW-1185">Reference proteome</keyword>
<sequence>MNFVLIVNILVGWVVVVHATCSINAMTRQTDHVYRLGYILLAVSALAVAISPFYSYAKPQWSEVLFNAGAGLVLIRGWWLREVRAPTGEVCQ</sequence>
<name>A0ABU9PXV3_9BURK</name>
<evidence type="ECO:0008006" key="4">
    <source>
        <dbReference type="Google" id="ProtNLM"/>
    </source>
</evidence>
<keyword evidence="1" id="KW-0812">Transmembrane</keyword>
<evidence type="ECO:0000313" key="2">
    <source>
        <dbReference type="EMBL" id="MEM4988845.1"/>
    </source>
</evidence>
<dbReference type="Proteomes" id="UP001495910">
    <property type="component" value="Unassembled WGS sequence"/>
</dbReference>
<evidence type="ECO:0000313" key="3">
    <source>
        <dbReference type="Proteomes" id="UP001495910"/>
    </source>
</evidence>
<keyword evidence="1" id="KW-1133">Transmembrane helix</keyword>